<evidence type="ECO:0000313" key="3">
    <source>
        <dbReference type="Proteomes" id="UP000626109"/>
    </source>
</evidence>
<dbReference type="AlphaFoldDB" id="A0A813KIS9"/>
<reference evidence="2" key="1">
    <citation type="submission" date="2021-02" db="EMBL/GenBank/DDBJ databases">
        <authorList>
            <person name="Dougan E. K."/>
            <person name="Rhodes N."/>
            <person name="Thang M."/>
            <person name="Chan C."/>
        </authorList>
    </citation>
    <scope>NUCLEOTIDE SEQUENCE</scope>
</reference>
<evidence type="ECO:0000313" key="2">
    <source>
        <dbReference type="EMBL" id="CAE8705006.1"/>
    </source>
</evidence>
<feature type="non-terminal residue" evidence="2">
    <location>
        <position position="1"/>
    </location>
</feature>
<comment type="caution">
    <text evidence="2">The sequence shown here is derived from an EMBL/GenBank/DDBJ whole genome shotgun (WGS) entry which is preliminary data.</text>
</comment>
<keyword evidence="1" id="KW-0472">Membrane</keyword>
<protein>
    <submittedName>
        <fullName evidence="2">Uncharacterized protein</fullName>
    </submittedName>
</protein>
<dbReference type="Proteomes" id="UP000626109">
    <property type="component" value="Unassembled WGS sequence"/>
</dbReference>
<proteinExistence type="predicted"/>
<feature type="transmembrane region" description="Helical" evidence="1">
    <location>
        <begin position="50"/>
        <end position="69"/>
    </location>
</feature>
<keyword evidence="1" id="KW-0812">Transmembrane</keyword>
<evidence type="ECO:0000256" key="1">
    <source>
        <dbReference type="SAM" id="Phobius"/>
    </source>
</evidence>
<dbReference type="EMBL" id="CAJNNW010030890">
    <property type="protein sequence ID" value="CAE8705006.1"/>
    <property type="molecule type" value="Genomic_DNA"/>
</dbReference>
<feature type="non-terminal residue" evidence="2">
    <location>
        <position position="205"/>
    </location>
</feature>
<accession>A0A813KIS9</accession>
<keyword evidence="1" id="KW-1133">Transmembrane helix</keyword>
<sequence>DGNWKVASCAANNASCHITTQAYEDLGDMGQAVASQSVPSWPRNKWRDELGGFCVPGYLVSLYFLVLAGEAAAKYQYLSQLCEALSAMGMHLALFLDWLPGWPVRSRDLLSLLERHGAVSCALRPNPGPWSGSLLPAARIPLGGQLSATGQSAEKKLRVAMLGGHNFGFDCLLASRDAAKAQQLKWEGGIFGYTLAERYPATSIC</sequence>
<organism evidence="2 3">
    <name type="scientific">Polarella glacialis</name>
    <name type="common">Dinoflagellate</name>
    <dbReference type="NCBI Taxonomy" id="89957"/>
    <lineage>
        <taxon>Eukaryota</taxon>
        <taxon>Sar</taxon>
        <taxon>Alveolata</taxon>
        <taxon>Dinophyceae</taxon>
        <taxon>Suessiales</taxon>
        <taxon>Suessiaceae</taxon>
        <taxon>Polarella</taxon>
    </lineage>
</organism>
<name>A0A813KIS9_POLGL</name>
<gene>
    <name evidence="2" type="ORF">PGLA2088_LOCUS33484</name>
</gene>